<dbReference type="BioCyc" id="JESP1508404:G14D9-12619-MONOMER"/>
<proteinExistence type="predicted"/>
<organism evidence="1 2">
    <name type="scientific">Jeotgalibacillus malaysiensis</name>
    <dbReference type="NCBI Taxonomy" id="1508404"/>
    <lineage>
        <taxon>Bacteria</taxon>
        <taxon>Bacillati</taxon>
        <taxon>Bacillota</taxon>
        <taxon>Bacilli</taxon>
        <taxon>Bacillales</taxon>
        <taxon>Caryophanaceae</taxon>
        <taxon>Jeotgalibacillus</taxon>
    </lineage>
</organism>
<accession>A0A0B5AQZ9</accession>
<dbReference type="Proteomes" id="UP000031449">
    <property type="component" value="Chromosome"/>
</dbReference>
<sequence length="56" mass="6181">MAGQGEGKVCRNDPIVHLNDGIPQQIEGIITFLKQLKESCLKLSESFSILKHKSSN</sequence>
<dbReference type="AlphaFoldDB" id="A0A0B5AQZ9"/>
<dbReference type="HOGENOM" id="CLU_212091_0_0_9"/>
<name>A0A0B5AQZ9_9BACL</name>
<protein>
    <submittedName>
        <fullName evidence="1">Uncharacterized protein</fullName>
    </submittedName>
</protein>
<evidence type="ECO:0000313" key="1">
    <source>
        <dbReference type="EMBL" id="AJD92655.1"/>
    </source>
</evidence>
<dbReference type="STRING" id="1508404.JMA_33380"/>
<keyword evidence="2" id="KW-1185">Reference proteome</keyword>
<reference evidence="1 2" key="1">
    <citation type="submission" date="2014-08" db="EMBL/GenBank/DDBJ databases">
        <title>Complete genome of a marine bacteria Jeotgalibacillus malaysiensis.</title>
        <authorList>
            <person name="Yaakop A.S."/>
            <person name="Chan K.-G."/>
            <person name="Goh K.M."/>
        </authorList>
    </citation>
    <scope>NUCLEOTIDE SEQUENCE [LARGE SCALE GENOMIC DNA]</scope>
    <source>
        <strain evidence="1 2">D5</strain>
    </source>
</reference>
<gene>
    <name evidence="1" type="ORF">JMA_33380</name>
</gene>
<dbReference type="KEGG" id="jeo:JMA_33380"/>
<dbReference type="EMBL" id="CP009416">
    <property type="protein sequence ID" value="AJD92655.1"/>
    <property type="molecule type" value="Genomic_DNA"/>
</dbReference>
<evidence type="ECO:0000313" key="2">
    <source>
        <dbReference type="Proteomes" id="UP000031449"/>
    </source>
</evidence>